<keyword evidence="10" id="KW-1185">Reference proteome</keyword>
<name>A0A1M7T0L7_9FIRM</name>
<accession>A0A1M7T0L7</accession>
<keyword evidence="6 7" id="KW-0472">Membrane</keyword>
<dbReference type="PROSITE" id="PS00216">
    <property type="entry name" value="SUGAR_TRANSPORT_1"/>
    <property type="match status" value="1"/>
</dbReference>
<feature type="transmembrane region" description="Helical" evidence="7">
    <location>
        <begin position="306"/>
        <end position="323"/>
    </location>
</feature>
<reference evidence="10" key="1">
    <citation type="submission" date="2016-12" db="EMBL/GenBank/DDBJ databases">
        <authorList>
            <person name="Varghese N."/>
            <person name="Submissions S."/>
        </authorList>
    </citation>
    <scope>NUCLEOTIDE SEQUENCE [LARGE SCALE GENOMIC DNA]</scope>
    <source>
        <strain evidence="10">DSM 11544</strain>
    </source>
</reference>
<evidence type="ECO:0000256" key="6">
    <source>
        <dbReference type="ARBA" id="ARBA00023136"/>
    </source>
</evidence>
<feature type="transmembrane region" description="Helical" evidence="7">
    <location>
        <begin position="158"/>
        <end position="176"/>
    </location>
</feature>
<feature type="transmembrane region" description="Helical" evidence="7">
    <location>
        <begin position="95"/>
        <end position="112"/>
    </location>
</feature>
<dbReference type="SUPFAM" id="SSF103473">
    <property type="entry name" value="MFS general substrate transporter"/>
    <property type="match status" value="1"/>
</dbReference>
<dbReference type="GO" id="GO:0005886">
    <property type="term" value="C:plasma membrane"/>
    <property type="evidence" value="ECO:0007669"/>
    <property type="project" value="UniProtKB-SubCell"/>
</dbReference>
<feature type="transmembrane region" description="Helical" evidence="7">
    <location>
        <begin position="182"/>
        <end position="202"/>
    </location>
</feature>
<feature type="transmembrane region" description="Helical" evidence="7">
    <location>
        <begin position="30"/>
        <end position="53"/>
    </location>
</feature>
<dbReference type="GO" id="GO:0022857">
    <property type="term" value="F:transmembrane transporter activity"/>
    <property type="evidence" value="ECO:0007669"/>
    <property type="project" value="InterPro"/>
</dbReference>
<evidence type="ECO:0000256" key="7">
    <source>
        <dbReference type="SAM" id="Phobius"/>
    </source>
</evidence>
<protein>
    <submittedName>
        <fullName evidence="9">Predicted arabinose efflux permease, MFS family</fullName>
    </submittedName>
</protein>
<dbReference type="PANTHER" id="PTHR23517:SF3">
    <property type="entry name" value="INTEGRAL MEMBRANE TRANSPORT PROTEIN"/>
    <property type="match status" value="1"/>
</dbReference>
<dbReference type="AlphaFoldDB" id="A0A1M7T0L7"/>
<feature type="transmembrane region" description="Helical" evidence="7">
    <location>
        <begin position="395"/>
        <end position="412"/>
    </location>
</feature>
<evidence type="ECO:0000256" key="2">
    <source>
        <dbReference type="ARBA" id="ARBA00022448"/>
    </source>
</evidence>
<sequence length="429" mass="47592">MALLIDGRERTKMSVLRTMLNPYRGMPKEIYVIFIARIINAIGAFVAPLMTIIMTQSIGLSEGKAGFYLSLSGGVSLMAALCGGKLVDRFGRKRVILLFSGSAVLVFFRIGFMEPSLTMIHLIILAGALNSTTKPAYDSLIADLTTPANRSGAYALSYMGWNIGFAIGPVLGGFLYRHHLPWVFIGEGMAIFMSLVLIATFIKETLEKAHEEIQDEERYLERRVEGSIFKVIRLRPLLICFALIVFGYNFTYSQWSFMLPMQVMKNYPVIGSQYFGFLAAFNGLIVIIFTPIITRLAGHLPYLRRGIMGGILYAVGFGMIGVLNSLEWLFLWAFIFTLGEIIMAITVVPFTVDNTPASHRGRMISTMAIIEDSGYTLGPLGMGIALSYISMETGWLALGASTLVFTLLMKRLEHREKNIAGKTMKVMAK</sequence>
<dbReference type="InterPro" id="IPR011701">
    <property type="entry name" value="MFS"/>
</dbReference>
<dbReference type="PANTHER" id="PTHR23517">
    <property type="entry name" value="RESISTANCE PROTEIN MDTM, PUTATIVE-RELATED-RELATED"/>
    <property type="match status" value="1"/>
</dbReference>
<dbReference type="InterPro" id="IPR005829">
    <property type="entry name" value="Sugar_transporter_CS"/>
</dbReference>
<dbReference type="Gene3D" id="1.20.1250.20">
    <property type="entry name" value="MFS general substrate transporter like domains"/>
    <property type="match status" value="1"/>
</dbReference>
<dbReference type="PROSITE" id="PS50850">
    <property type="entry name" value="MFS"/>
    <property type="match status" value="1"/>
</dbReference>
<evidence type="ECO:0000256" key="1">
    <source>
        <dbReference type="ARBA" id="ARBA00004651"/>
    </source>
</evidence>
<keyword evidence="5 7" id="KW-1133">Transmembrane helix</keyword>
<feature type="transmembrane region" description="Helical" evidence="7">
    <location>
        <begin position="329"/>
        <end position="352"/>
    </location>
</feature>
<evidence type="ECO:0000256" key="4">
    <source>
        <dbReference type="ARBA" id="ARBA00022692"/>
    </source>
</evidence>
<keyword evidence="3" id="KW-1003">Cell membrane</keyword>
<gene>
    <name evidence="9" type="ORF">SAMN02745215_01393</name>
</gene>
<dbReference type="Proteomes" id="UP000184010">
    <property type="component" value="Unassembled WGS sequence"/>
</dbReference>
<dbReference type="InterPro" id="IPR020846">
    <property type="entry name" value="MFS_dom"/>
</dbReference>
<evidence type="ECO:0000313" key="10">
    <source>
        <dbReference type="Proteomes" id="UP000184010"/>
    </source>
</evidence>
<dbReference type="Pfam" id="PF07690">
    <property type="entry name" value="MFS_1"/>
    <property type="match status" value="1"/>
</dbReference>
<dbReference type="InterPro" id="IPR050171">
    <property type="entry name" value="MFS_Transporters"/>
</dbReference>
<dbReference type="EMBL" id="FRDN01000005">
    <property type="protein sequence ID" value="SHN64303.1"/>
    <property type="molecule type" value="Genomic_DNA"/>
</dbReference>
<feature type="domain" description="Major facilitator superfamily (MFS) profile" evidence="8">
    <location>
        <begin position="29"/>
        <end position="417"/>
    </location>
</feature>
<proteinExistence type="predicted"/>
<dbReference type="InterPro" id="IPR036259">
    <property type="entry name" value="MFS_trans_sf"/>
</dbReference>
<feature type="transmembrane region" description="Helical" evidence="7">
    <location>
        <begin position="65"/>
        <end position="83"/>
    </location>
</feature>
<evidence type="ECO:0000256" key="3">
    <source>
        <dbReference type="ARBA" id="ARBA00022475"/>
    </source>
</evidence>
<evidence type="ECO:0000259" key="8">
    <source>
        <dbReference type="PROSITE" id="PS50850"/>
    </source>
</evidence>
<keyword evidence="2" id="KW-0813">Transport</keyword>
<evidence type="ECO:0000256" key="5">
    <source>
        <dbReference type="ARBA" id="ARBA00022989"/>
    </source>
</evidence>
<evidence type="ECO:0000313" key="9">
    <source>
        <dbReference type="EMBL" id="SHN64303.1"/>
    </source>
</evidence>
<keyword evidence="4 7" id="KW-0812">Transmembrane</keyword>
<comment type="subcellular location">
    <subcellularLocation>
        <location evidence="1">Cell membrane</location>
        <topology evidence="1">Multi-pass membrane protein</topology>
    </subcellularLocation>
</comment>
<feature type="transmembrane region" description="Helical" evidence="7">
    <location>
        <begin position="275"/>
        <end position="294"/>
    </location>
</feature>
<feature type="transmembrane region" description="Helical" evidence="7">
    <location>
        <begin position="237"/>
        <end position="255"/>
    </location>
</feature>
<organism evidence="9 10">
    <name type="scientific">Desulfitobacterium chlororespirans DSM 11544</name>
    <dbReference type="NCBI Taxonomy" id="1121395"/>
    <lineage>
        <taxon>Bacteria</taxon>
        <taxon>Bacillati</taxon>
        <taxon>Bacillota</taxon>
        <taxon>Clostridia</taxon>
        <taxon>Eubacteriales</taxon>
        <taxon>Desulfitobacteriaceae</taxon>
        <taxon>Desulfitobacterium</taxon>
    </lineage>
</organism>